<dbReference type="EMBL" id="VSRR010003072">
    <property type="protein sequence ID" value="MPC34519.1"/>
    <property type="molecule type" value="Genomic_DNA"/>
</dbReference>
<keyword evidence="2" id="KW-1185">Reference proteome</keyword>
<gene>
    <name evidence="1" type="ORF">E2C01_027912</name>
</gene>
<evidence type="ECO:0000313" key="2">
    <source>
        <dbReference type="Proteomes" id="UP000324222"/>
    </source>
</evidence>
<evidence type="ECO:0000313" key="1">
    <source>
        <dbReference type="EMBL" id="MPC34519.1"/>
    </source>
</evidence>
<protein>
    <submittedName>
        <fullName evidence="1">Uncharacterized protein</fullName>
    </submittedName>
</protein>
<name>A0A5B7EMX3_PORTR</name>
<comment type="caution">
    <text evidence="1">The sequence shown here is derived from an EMBL/GenBank/DDBJ whole genome shotgun (WGS) entry which is preliminary data.</text>
</comment>
<proteinExistence type="predicted"/>
<accession>A0A5B7EMX3</accession>
<reference evidence="1 2" key="1">
    <citation type="submission" date="2019-05" db="EMBL/GenBank/DDBJ databases">
        <title>Another draft genome of Portunus trituberculatus and its Hox gene families provides insights of decapod evolution.</title>
        <authorList>
            <person name="Jeong J.-H."/>
            <person name="Song I."/>
            <person name="Kim S."/>
            <person name="Choi T."/>
            <person name="Kim D."/>
            <person name="Ryu S."/>
            <person name="Kim W."/>
        </authorList>
    </citation>
    <scope>NUCLEOTIDE SEQUENCE [LARGE SCALE GENOMIC DNA]</scope>
    <source>
        <tissue evidence="1">Muscle</tissue>
    </source>
</reference>
<sequence>MLQLALVNTLDQWMDNSQVGRSAKQERDITSPFAFLCRTGRVVYGPKSPPKRIFGNYLEPGYHGDM</sequence>
<dbReference type="AlphaFoldDB" id="A0A5B7EMX3"/>
<dbReference type="Proteomes" id="UP000324222">
    <property type="component" value="Unassembled WGS sequence"/>
</dbReference>
<organism evidence="1 2">
    <name type="scientific">Portunus trituberculatus</name>
    <name type="common">Swimming crab</name>
    <name type="synonym">Neptunus trituberculatus</name>
    <dbReference type="NCBI Taxonomy" id="210409"/>
    <lineage>
        <taxon>Eukaryota</taxon>
        <taxon>Metazoa</taxon>
        <taxon>Ecdysozoa</taxon>
        <taxon>Arthropoda</taxon>
        <taxon>Crustacea</taxon>
        <taxon>Multicrustacea</taxon>
        <taxon>Malacostraca</taxon>
        <taxon>Eumalacostraca</taxon>
        <taxon>Eucarida</taxon>
        <taxon>Decapoda</taxon>
        <taxon>Pleocyemata</taxon>
        <taxon>Brachyura</taxon>
        <taxon>Eubrachyura</taxon>
        <taxon>Portunoidea</taxon>
        <taxon>Portunidae</taxon>
        <taxon>Portuninae</taxon>
        <taxon>Portunus</taxon>
    </lineage>
</organism>